<dbReference type="AlphaFoldDB" id="A0AAW5K2D8"/>
<organism evidence="2 3">
    <name type="scientific">Cloacibacillus evryensis</name>
    <dbReference type="NCBI Taxonomy" id="508460"/>
    <lineage>
        <taxon>Bacteria</taxon>
        <taxon>Thermotogati</taxon>
        <taxon>Synergistota</taxon>
        <taxon>Synergistia</taxon>
        <taxon>Synergistales</taxon>
        <taxon>Synergistaceae</taxon>
        <taxon>Cloacibacillus</taxon>
    </lineage>
</organism>
<dbReference type="EMBL" id="JANFYT010000001">
    <property type="protein sequence ID" value="MCQ4812918.1"/>
    <property type="molecule type" value="Genomic_DNA"/>
</dbReference>
<evidence type="ECO:0000313" key="3">
    <source>
        <dbReference type="Proteomes" id="UP001205919"/>
    </source>
</evidence>
<dbReference type="InterPro" id="IPR016181">
    <property type="entry name" value="Acyl_CoA_acyltransferase"/>
</dbReference>
<name>A0AAW5K2D8_9BACT</name>
<dbReference type="PANTHER" id="PTHR20958:SF6">
    <property type="entry name" value="GLYCINE N-ACYLTRANSFERASE-LIKE PROTEIN"/>
    <property type="match status" value="1"/>
</dbReference>
<keyword evidence="2" id="KW-0012">Acyltransferase</keyword>
<dbReference type="Pfam" id="PF08445">
    <property type="entry name" value="FR47"/>
    <property type="match status" value="1"/>
</dbReference>
<proteinExistence type="predicted"/>
<evidence type="ECO:0000259" key="1">
    <source>
        <dbReference type="PROSITE" id="PS51186"/>
    </source>
</evidence>
<accession>A0AAW5K2D8</accession>
<dbReference type="GO" id="GO:0016747">
    <property type="term" value="F:acyltransferase activity, transferring groups other than amino-acyl groups"/>
    <property type="evidence" value="ECO:0007669"/>
    <property type="project" value="InterPro"/>
</dbReference>
<dbReference type="Proteomes" id="UP001205919">
    <property type="component" value="Unassembled WGS sequence"/>
</dbReference>
<gene>
    <name evidence="2" type="ORF">NE630_00610</name>
</gene>
<evidence type="ECO:0000313" key="2">
    <source>
        <dbReference type="EMBL" id="MCQ4812918.1"/>
    </source>
</evidence>
<dbReference type="Gene3D" id="3.40.630.30">
    <property type="match status" value="1"/>
</dbReference>
<keyword evidence="2" id="KW-0808">Transferase</keyword>
<dbReference type="CDD" id="cd04301">
    <property type="entry name" value="NAT_SF"/>
    <property type="match status" value="1"/>
</dbReference>
<dbReference type="InterPro" id="IPR013653">
    <property type="entry name" value="GCN5-like_dom"/>
</dbReference>
<feature type="domain" description="N-acetyltransferase" evidence="1">
    <location>
        <begin position="113"/>
        <end position="234"/>
    </location>
</feature>
<dbReference type="PROSITE" id="PS51186">
    <property type="entry name" value="GNAT"/>
    <property type="match status" value="1"/>
</dbReference>
<keyword evidence="3" id="KW-1185">Reference proteome</keyword>
<dbReference type="EC" id="2.3.1.-" evidence="2"/>
<reference evidence="2 3" key="1">
    <citation type="submission" date="2022-06" db="EMBL/GenBank/DDBJ databases">
        <title>Isolation of gut microbiota from human fecal samples.</title>
        <authorList>
            <person name="Pamer E.G."/>
            <person name="Barat B."/>
            <person name="Waligurski E."/>
            <person name="Medina S."/>
            <person name="Paddock L."/>
            <person name="Mostad J."/>
        </authorList>
    </citation>
    <scope>NUCLEOTIDE SEQUENCE [LARGE SCALE GENOMIC DNA]</scope>
    <source>
        <strain evidence="2 3">DFI.9.90</strain>
    </source>
</reference>
<dbReference type="PANTHER" id="PTHR20958">
    <property type="entry name" value="GLYCINE N-ACYLTRANSFERASE-LIKE PROTEIN"/>
    <property type="match status" value="1"/>
</dbReference>
<sequence length="234" mass="26016">MPQTTAVKAKEYLSRDALSHIDMLEAIDRGSADILYAEHGGVILIERESRSCMISVDEISICEELPSLGSYPQYAAHQRDAAAYITQGRSFPHSLTVCQAAYLEKEPPRALEADIRPLTEEQAETVFHSYEAMDDPAYIRELISRGQMWGLFKDSLLAGFIGEHLEGSMGLLEVLPEHRGRGYGYALESFLIGRTLARGSIPFCQVVTGNRPSLALQKKLGMAISKGKTYWLFN</sequence>
<dbReference type="InterPro" id="IPR000182">
    <property type="entry name" value="GNAT_dom"/>
</dbReference>
<dbReference type="InterPro" id="IPR053225">
    <property type="entry name" value="Acyl-CoA_N-acyltransferase"/>
</dbReference>
<protein>
    <submittedName>
        <fullName evidence="2">GNAT family N-acetyltransferase</fullName>
        <ecNumber evidence="2">2.3.1.-</ecNumber>
    </submittedName>
</protein>
<dbReference type="SUPFAM" id="SSF55729">
    <property type="entry name" value="Acyl-CoA N-acyltransferases (Nat)"/>
    <property type="match status" value="1"/>
</dbReference>
<comment type="caution">
    <text evidence="2">The sequence shown here is derived from an EMBL/GenBank/DDBJ whole genome shotgun (WGS) entry which is preliminary data.</text>
</comment>
<dbReference type="RefSeq" id="WP_256181131.1">
    <property type="nucleotide sequence ID" value="NZ_DBEWVB010000262.1"/>
</dbReference>